<comment type="caution">
    <text evidence="2">The sequence shown here is derived from an EMBL/GenBank/DDBJ whole genome shotgun (WGS) entry which is preliminary data.</text>
</comment>
<reference evidence="2 3" key="1">
    <citation type="submission" date="2024-04" db="EMBL/GenBank/DDBJ databases">
        <title>Draft genome sequence of Pseudophaeobacter arcticus NBRC 116598.</title>
        <authorList>
            <person name="Miyakawa T."/>
            <person name="Kusuya Y."/>
            <person name="Miura T."/>
        </authorList>
    </citation>
    <scope>NUCLEOTIDE SEQUENCE [LARGE SCALE GENOMIC DNA]</scope>
    <source>
        <strain evidence="2 3">SU-CL00105</strain>
    </source>
</reference>
<protein>
    <recommendedName>
        <fullName evidence="4">Lipoprotein</fullName>
    </recommendedName>
</protein>
<dbReference type="RefSeq" id="WP_122076714.1">
    <property type="nucleotide sequence ID" value="NZ_BAABWU010000002.1"/>
</dbReference>
<evidence type="ECO:0000256" key="1">
    <source>
        <dbReference type="SAM" id="SignalP"/>
    </source>
</evidence>
<gene>
    <name evidence="2" type="ORF">NBRC116598_10100</name>
</gene>
<evidence type="ECO:0000313" key="2">
    <source>
        <dbReference type="EMBL" id="GAA6195566.1"/>
    </source>
</evidence>
<accession>A0ABQ0AI64</accession>
<name>A0ABQ0AI64_9RHOB</name>
<proteinExistence type="predicted"/>
<dbReference type="PROSITE" id="PS51257">
    <property type="entry name" value="PROKAR_LIPOPROTEIN"/>
    <property type="match status" value="1"/>
</dbReference>
<keyword evidence="1" id="KW-0732">Signal</keyword>
<dbReference type="EMBL" id="BAABWU010000002">
    <property type="protein sequence ID" value="GAA6195566.1"/>
    <property type="molecule type" value="Genomic_DNA"/>
</dbReference>
<feature type="signal peptide" evidence="1">
    <location>
        <begin position="1"/>
        <end position="20"/>
    </location>
</feature>
<dbReference type="Proteomes" id="UP001441944">
    <property type="component" value="Unassembled WGS sequence"/>
</dbReference>
<feature type="chain" id="PRO_5045196453" description="Lipoprotein" evidence="1">
    <location>
        <begin position="21"/>
        <end position="67"/>
    </location>
</feature>
<keyword evidence="3" id="KW-1185">Reference proteome</keyword>
<sequence length="67" mass="6408">MRAILFTSALGLCTALSACGDTTGEQVAIGAGAGAVGSALLGGHLLTGAAVGTAANLIYCKENPGRC</sequence>
<evidence type="ECO:0000313" key="3">
    <source>
        <dbReference type="Proteomes" id="UP001441944"/>
    </source>
</evidence>
<organism evidence="2 3">
    <name type="scientific">Pseudophaeobacter arcticus</name>
    <dbReference type="NCBI Taxonomy" id="385492"/>
    <lineage>
        <taxon>Bacteria</taxon>
        <taxon>Pseudomonadati</taxon>
        <taxon>Pseudomonadota</taxon>
        <taxon>Alphaproteobacteria</taxon>
        <taxon>Rhodobacterales</taxon>
        <taxon>Paracoccaceae</taxon>
        <taxon>Pseudophaeobacter</taxon>
    </lineage>
</organism>
<evidence type="ECO:0008006" key="4">
    <source>
        <dbReference type="Google" id="ProtNLM"/>
    </source>
</evidence>